<evidence type="ECO:0000256" key="3">
    <source>
        <dbReference type="ARBA" id="ARBA00023012"/>
    </source>
</evidence>
<evidence type="ECO:0000256" key="2">
    <source>
        <dbReference type="ARBA" id="ARBA00022553"/>
    </source>
</evidence>
<evidence type="ECO:0000256" key="1">
    <source>
        <dbReference type="ARBA" id="ARBA00018672"/>
    </source>
</evidence>
<evidence type="ECO:0000313" key="17">
    <source>
        <dbReference type="Proteomes" id="UP000094869"/>
    </source>
</evidence>
<reference evidence="13 17" key="2">
    <citation type="submission" date="2016-08" db="EMBL/GenBank/DDBJ databases">
        <title>Characterization of Isolates of Eisenbergiella tayi Derived from Blood Cultures, Using Whole Genome Sequencing.</title>
        <authorList>
            <person name="Bernier A.-M."/>
            <person name="Burdz T."/>
            <person name="Wiebe D."/>
            <person name="Bernard K."/>
        </authorList>
    </citation>
    <scope>NUCLEOTIDE SEQUENCE [LARGE SCALE GENOMIC DNA]</scope>
    <source>
        <strain evidence="13 17">NML120146</strain>
    </source>
</reference>
<dbReference type="Gene3D" id="3.40.50.2300">
    <property type="match status" value="1"/>
</dbReference>
<keyword evidence="17" id="KW-1185">Reference proteome</keyword>
<dbReference type="SMART" id="SM00862">
    <property type="entry name" value="Trans_reg_C"/>
    <property type="match status" value="1"/>
</dbReference>
<dbReference type="GO" id="GO:0006355">
    <property type="term" value="P:regulation of DNA-templated transcription"/>
    <property type="evidence" value="ECO:0007669"/>
    <property type="project" value="InterPro"/>
</dbReference>
<evidence type="ECO:0000259" key="11">
    <source>
        <dbReference type="PROSITE" id="PS51755"/>
    </source>
</evidence>
<evidence type="ECO:0000313" key="13">
    <source>
        <dbReference type="EMBL" id="ODR44509.1"/>
    </source>
</evidence>
<dbReference type="GO" id="GO:0005829">
    <property type="term" value="C:cytosol"/>
    <property type="evidence" value="ECO:0007669"/>
    <property type="project" value="TreeGrafter"/>
</dbReference>
<feature type="modified residue" description="4-aspartylphosphate" evidence="8">
    <location>
        <position position="51"/>
    </location>
</feature>
<protein>
    <recommendedName>
        <fullName evidence="1">Stage 0 sporulation protein A homolog</fullName>
    </recommendedName>
</protein>
<dbReference type="PANTHER" id="PTHR48111:SF22">
    <property type="entry name" value="REGULATOR OF RPOS"/>
    <property type="match status" value="1"/>
</dbReference>
<dbReference type="Proteomes" id="UP000094271">
    <property type="component" value="Unassembled WGS sequence"/>
</dbReference>
<dbReference type="GO" id="GO:0000156">
    <property type="term" value="F:phosphorelay response regulator activity"/>
    <property type="evidence" value="ECO:0007669"/>
    <property type="project" value="TreeGrafter"/>
</dbReference>
<evidence type="ECO:0000256" key="9">
    <source>
        <dbReference type="PROSITE-ProRule" id="PRU01091"/>
    </source>
</evidence>
<dbReference type="Gene3D" id="1.10.10.10">
    <property type="entry name" value="Winged helix-like DNA-binding domain superfamily/Winged helix DNA-binding domain"/>
    <property type="match status" value="1"/>
</dbReference>
<keyword evidence="4" id="KW-0805">Transcription regulation</keyword>
<name>A0A1E3A6J4_9FIRM</name>
<dbReference type="EMBL" id="MCGH01000003">
    <property type="protein sequence ID" value="ODM04011.1"/>
    <property type="molecule type" value="Genomic_DNA"/>
</dbReference>
<dbReference type="EMBL" id="MEHA01000026">
    <property type="protein sequence ID" value="ODR45563.1"/>
    <property type="molecule type" value="Genomic_DNA"/>
</dbReference>
<feature type="domain" description="Response regulatory" evidence="10">
    <location>
        <begin position="2"/>
        <end position="116"/>
    </location>
</feature>
<evidence type="ECO:0000256" key="6">
    <source>
        <dbReference type="ARBA" id="ARBA00023163"/>
    </source>
</evidence>
<dbReference type="EMBL" id="MEHD01000055">
    <property type="protein sequence ID" value="ODR44509.1"/>
    <property type="molecule type" value="Genomic_DNA"/>
</dbReference>
<keyword evidence="5 9" id="KW-0238">DNA-binding</keyword>
<dbReference type="InterPro" id="IPR036388">
    <property type="entry name" value="WH-like_DNA-bd_sf"/>
</dbReference>
<evidence type="ECO:0000256" key="7">
    <source>
        <dbReference type="ARBA" id="ARBA00024867"/>
    </source>
</evidence>
<evidence type="ECO:0000313" key="16">
    <source>
        <dbReference type="Proteomes" id="UP000094271"/>
    </source>
</evidence>
<keyword evidence="2 8" id="KW-0597">Phosphoprotein</keyword>
<dbReference type="GO" id="GO:0032993">
    <property type="term" value="C:protein-DNA complex"/>
    <property type="evidence" value="ECO:0007669"/>
    <property type="project" value="TreeGrafter"/>
</dbReference>
<dbReference type="SUPFAM" id="SSF52172">
    <property type="entry name" value="CheY-like"/>
    <property type="match status" value="1"/>
</dbReference>
<dbReference type="PANTHER" id="PTHR48111">
    <property type="entry name" value="REGULATOR OF RPOS"/>
    <property type="match status" value="1"/>
</dbReference>
<dbReference type="SMART" id="SM00448">
    <property type="entry name" value="REC"/>
    <property type="match status" value="1"/>
</dbReference>
<dbReference type="Proteomes" id="UP000094067">
    <property type="component" value="Unassembled WGS sequence"/>
</dbReference>
<dbReference type="PATRIC" id="fig|1432052.4.peg.5346"/>
<gene>
    <name evidence="12" type="primary">arlR_2</name>
    <name evidence="14" type="ORF">BEI59_26260</name>
    <name evidence="12" type="ORF">BEI61_04814</name>
    <name evidence="13" type="ORF">BEI63_30695</name>
</gene>
<accession>A0A1E3A6J4</accession>
<dbReference type="InterPro" id="IPR011006">
    <property type="entry name" value="CheY-like_superfamily"/>
</dbReference>
<evidence type="ECO:0000259" key="10">
    <source>
        <dbReference type="PROSITE" id="PS50110"/>
    </source>
</evidence>
<keyword evidence="6" id="KW-0804">Transcription</keyword>
<evidence type="ECO:0000256" key="4">
    <source>
        <dbReference type="ARBA" id="ARBA00023015"/>
    </source>
</evidence>
<keyword evidence="3" id="KW-0902">Two-component regulatory system</keyword>
<dbReference type="PROSITE" id="PS51755">
    <property type="entry name" value="OMPR_PHOB"/>
    <property type="match status" value="1"/>
</dbReference>
<dbReference type="Proteomes" id="UP000094869">
    <property type="component" value="Unassembled WGS sequence"/>
</dbReference>
<dbReference type="InterPro" id="IPR001789">
    <property type="entry name" value="Sig_transdc_resp-reg_receiver"/>
</dbReference>
<feature type="DNA-binding region" description="OmpR/PhoB-type" evidence="9">
    <location>
        <begin position="124"/>
        <end position="222"/>
    </location>
</feature>
<dbReference type="CDD" id="cd00383">
    <property type="entry name" value="trans_reg_C"/>
    <property type="match status" value="1"/>
</dbReference>
<comment type="function">
    <text evidence="7">May play the central regulatory role in sporulation. It may be an element of the effector pathway responsible for the activation of sporulation genes in response to nutritional stress. Spo0A may act in concert with spo0H (a sigma factor) to control the expression of some genes that are critical to the sporulation process.</text>
</comment>
<dbReference type="GO" id="GO:0000976">
    <property type="term" value="F:transcription cis-regulatory region binding"/>
    <property type="evidence" value="ECO:0007669"/>
    <property type="project" value="TreeGrafter"/>
</dbReference>
<evidence type="ECO:0000256" key="8">
    <source>
        <dbReference type="PROSITE-ProRule" id="PRU00169"/>
    </source>
</evidence>
<dbReference type="Gene3D" id="6.10.250.690">
    <property type="match status" value="1"/>
</dbReference>
<dbReference type="InterPro" id="IPR039420">
    <property type="entry name" value="WalR-like"/>
</dbReference>
<evidence type="ECO:0000313" key="12">
    <source>
        <dbReference type="EMBL" id="ODM04011.1"/>
    </source>
</evidence>
<proteinExistence type="predicted"/>
<dbReference type="Pfam" id="PF00486">
    <property type="entry name" value="Trans_reg_C"/>
    <property type="match status" value="1"/>
</dbReference>
<reference evidence="14 16" key="3">
    <citation type="submission" date="2016-08" db="EMBL/GenBank/DDBJ databases">
        <authorList>
            <person name="Seilhamer J.J."/>
        </authorList>
    </citation>
    <scope>NUCLEOTIDE SEQUENCE [LARGE SCALE GENOMIC DNA]</scope>
    <source>
        <strain evidence="14 16">NML150140-1</strain>
    </source>
</reference>
<dbReference type="Pfam" id="PF00072">
    <property type="entry name" value="Response_reg"/>
    <property type="match status" value="1"/>
</dbReference>
<evidence type="ECO:0000313" key="15">
    <source>
        <dbReference type="Proteomes" id="UP000094067"/>
    </source>
</evidence>
<dbReference type="RefSeq" id="WP_044971498.1">
    <property type="nucleotide sequence ID" value="NZ_DAWDRA010000248.1"/>
</dbReference>
<dbReference type="InterPro" id="IPR001867">
    <property type="entry name" value="OmpR/PhoB-type_DNA-bd"/>
</dbReference>
<comment type="caution">
    <text evidence="12">The sequence shown here is derived from an EMBL/GenBank/DDBJ whole genome shotgun (WGS) entry which is preliminary data.</text>
</comment>
<evidence type="ECO:0000256" key="5">
    <source>
        <dbReference type="ARBA" id="ARBA00023125"/>
    </source>
</evidence>
<dbReference type="PROSITE" id="PS50110">
    <property type="entry name" value="RESPONSE_REGULATORY"/>
    <property type="match status" value="1"/>
</dbReference>
<reference evidence="12 15" key="1">
    <citation type="submission" date="2016-07" db="EMBL/GenBank/DDBJ databases">
        <title>Characterization of isolates of Eisenbergiella tayi derived from blood cultures, using whole genome sequencing.</title>
        <authorList>
            <person name="Burdz T."/>
            <person name="Wiebe D."/>
            <person name="Huynh C."/>
            <person name="Bernard K."/>
        </authorList>
    </citation>
    <scope>NUCLEOTIDE SEQUENCE [LARGE SCALE GENOMIC DNA]</scope>
    <source>
        <strain evidence="12 15">NML 110608</strain>
    </source>
</reference>
<dbReference type="OrthoDB" id="9790442at2"/>
<evidence type="ECO:0000313" key="14">
    <source>
        <dbReference type="EMBL" id="ODR45563.1"/>
    </source>
</evidence>
<dbReference type="AlphaFoldDB" id="A0A1E3A6J4"/>
<sequence>MRVLIADDEREMTQALEAILKHEHYSVDIVYDGQAALDYGLAETYDCLVLDIMMPKLNGLQVLEQLRENNISTPILLLTAKGQVEDRIEGLNCGADDYLPKPFDVGEFIARVRALTRRNGVFTSHILTVGNISLNRSTFELARDEMAVRLGNKEFQMMELLMRQQGRFISTEQFMERIWGYESESEINVVWAYISYLRRKLSALGANVKITASRGRGYMLEVEEKE</sequence>
<feature type="domain" description="OmpR/PhoB-type" evidence="11">
    <location>
        <begin position="124"/>
        <end position="222"/>
    </location>
</feature>
<organism evidence="12 15">
    <name type="scientific">Eisenbergiella tayi</name>
    <dbReference type="NCBI Taxonomy" id="1432052"/>
    <lineage>
        <taxon>Bacteria</taxon>
        <taxon>Bacillati</taxon>
        <taxon>Bacillota</taxon>
        <taxon>Clostridia</taxon>
        <taxon>Lachnospirales</taxon>
        <taxon>Lachnospiraceae</taxon>
        <taxon>Eisenbergiella</taxon>
    </lineage>
</organism>